<feature type="compositionally biased region" description="Pro residues" evidence="1">
    <location>
        <begin position="58"/>
        <end position="68"/>
    </location>
</feature>
<protein>
    <submittedName>
        <fullName evidence="2">Uncharacterized protein</fullName>
    </submittedName>
</protein>
<accession>A0A5B7JT71</accession>
<sequence>MPKVAYTATREGMLQRPGVRTRSVLKGAGGTPRSAIRQDGKYMGNLLMLHPRYQDPPSLLPSYPPSLPGPSNAPSTRYPSTHPLIHTTHPPTSLPTSPLMTSRSKQPITSACLACLPPVIGCGRTRIVALIGQLKPTISASLTNYSETEAGSVALSFSQTLNPDGSRR</sequence>
<proteinExistence type="predicted"/>
<evidence type="ECO:0000256" key="1">
    <source>
        <dbReference type="SAM" id="MobiDB-lite"/>
    </source>
</evidence>
<gene>
    <name evidence="2" type="ORF">E2C01_092923</name>
</gene>
<organism evidence="2 3">
    <name type="scientific">Portunus trituberculatus</name>
    <name type="common">Swimming crab</name>
    <name type="synonym">Neptunus trituberculatus</name>
    <dbReference type="NCBI Taxonomy" id="210409"/>
    <lineage>
        <taxon>Eukaryota</taxon>
        <taxon>Metazoa</taxon>
        <taxon>Ecdysozoa</taxon>
        <taxon>Arthropoda</taxon>
        <taxon>Crustacea</taxon>
        <taxon>Multicrustacea</taxon>
        <taxon>Malacostraca</taxon>
        <taxon>Eumalacostraca</taxon>
        <taxon>Eucarida</taxon>
        <taxon>Decapoda</taxon>
        <taxon>Pleocyemata</taxon>
        <taxon>Brachyura</taxon>
        <taxon>Eubrachyura</taxon>
        <taxon>Portunoidea</taxon>
        <taxon>Portunidae</taxon>
        <taxon>Portuninae</taxon>
        <taxon>Portunus</taxon>
    </lineage>
</organism>
<name>A0A5B7JT71_PORTR</name>
<comment type="caution">
    <text evidence="2">The sequence shown here is derived from an EMBL/GenBank/DDBJ whole genome shotgun (WGS) entry which is preliminary data.</text>
</comment>
<dbReference type="AlphaFoldDB" id="A0A5B7JT71"/>
<dbReference type="Proteomes" id="UP000324222">
    <property type="component" value="Unassembled WGS sequence"/>
</dbReference>
<evidence type="ECO:0000313" key="2">
    <source>
        <dbReference type="EMBL" id="MPC97603.1"/>
    </source>
</evidence>
<reference evidence="2 3" key="1">
    <citation type="submission" date="2019-05" db="EMBL/GenBank/DDBJ databases">
        <title>Another draft genome of Portunus trituberculatus and its Hox gene families provides insights of decapod evolution.</title>
        <authorList>
            <person name="Jeong J.-H."/>
            <person name="Song I."/>
            <person name="Kim S."/>
            <person name="Choi T."/>
            <person name="Kim D."/>
            <person name="Ryu S."/>
            <person name="Kim W."/>
        </authorList>
    </citation>
    <scope>NUCLEOTIDE SEQUENCE [LARGE SCALE GENOMIC DNA]</scope>
    <source>
        <tissue evidence="2">Muscle</tissue>
    </source>
</reference>
<evidence type="ECO:0000313" key="3">
    <source>
        <dbReference type="Proteomes" id="UP000324222"/>
    </source>
</evidence>
<dbReference type="EMBL" id="VSRR010110639">
    <property type="protein sequence ID" value="MPC97603.1"/>
    <property type="molecule type" value="Genomic_DNA"/>
</dbReference>
<keyword evidence="3" id="KW-1185">Reference proteome</keyword>
<feature type="compositionally biased region" description="Low complexity" evidence="1">
    <location>
        <begin position="79"/>
        <end position="102"/>
    </location>
</feature>
<feature type="region of interest" description="Disordered" evidence="1">
    <location>
        <begin position="57"/>
        <end position="102"/>
    </location>
</feature>